<dbReference type="AlphaFoldDB" id="D2ZT55"/>
<accession>D2ZT55</accession>
<dbReference type="EMBL" id="ACDX02000001">
    <property type="protein sequence ID" value="EFC89988.1"/>
    <property type="molecule type" value="Genomic_DNA"/>
</dbReference>
<comment type="caution">
    <text evidence="1">The sequence shown here is derived from an EMBL/GenBank/DDBJ whole genome shotgun (WGS) entry which is preliminary data.</text>
</comment>
<sequence length="48" mass="5894">MLKGRLKAEIAFSDDLFPHFQRVFCLLYFRRSNFRQIKEIKWQTSIKS</sequence>
<organism evidence="1 2">
    <name type="scientific">Neisseria mucosa (strain ATCC 25996 / DSM 4631 / NCTC 10774 / M26)</name>
    <dbReference type="NCBI Taxonomy" id="546266"/>
    <lineage>
        <taxon>Bacteria</taxon>
        <taxon>Pseudomonadati</taxon>
        <taxon>Pseudomonadota</taxon>
        <taxon>Betaproteobacteria</taxon>
        <taxon>Neisseriales</taxon>
        <taxon>Neisseriaceae</taxon>
        <taxon>Neisseria</taxon>
    </lineage>
</organism>
<gene>
    <name evidence="1" type="ORF">NEIMUCOT_03789</name>
</gene>
<name>D2ZT55_NEIM2</name>
<evidence type="ECO:0000313" key="2">
    <source>
        <dbReference type="Proteomes" id="UP000003344"/>
    </source>
</evidence>
<proteinExistence type="predicted"/>
<dbReference type="Proteomes" id="UP000003344">
    <property type="component" value="Unassembled WGS sequence"/>
</dbReference>
<protein>
    <submittedName>
        <fullName evidence="1">Uncharacterized protein</fullName>
    </submittedName>
</protein>
<reference evidence="1 2" key="1">
    <citation type="submission" date="2009-10" db="EMBL/GenBank/DDBJ databases">
        <authorList>
            <person name="Weinstock G."/>
            <person name="Sodergren E."/>
            <person name="Clifton S."/>
            <person name="Fulton L."/>
            <person name="Fulton B."/>
            <person name="Courtney L."/>
            <person name="Fronick C."/>
            <person name="Harrison M."/>
            <person name="Strong C."/>
            <person name="Farmer C."/>
            <person name="Delahaunty K."/>
            <person name="Markovic C."/>
            <person name="Hall O."/>
            <person name="Minx P."/>
            <person name="Tomlinson C."/>
            <person name="Mitreva M."/>
            <person name="Nelson J."/>
            <person name="Hou S."/>
            <person name="Wollam A."/>
            <person name="Pepin K.H."/>
            <person name="Johnson M."/>
            <person name="Bhonagiri V."/>
            <person name="Nash W.E."/>
            <person name="Warren W."/>
            <person name="Chinwalla A."/>
            <person name="Mardis E.R."/>
            <person name="Wilson R.K."/>
        </authorList>
    </citation>
    <scope>NUCLEOTIDE SEQUENCE [LARGE SCALE GENOMIC DNA]</scope>
    <source>
        <strain evidence="2">ATCC 25996 / DSM 4631 / NCTC 10774 / M26</strain>
    </source>
</reference>
<evidence type="ECO:0000313" key="1">
    <source>
        <dbReference type="EMBL" id="EFC89988.1"/>
    </source>
</evidence>